<protein>
    <submittedName>
        <fullName evidence="3">Uncharacterized protein LOC106778893</fullName>
    </submittedName>
</protein>
<organism evidence="2 3">
    <name type="scientific">Vigna radiata var. radiata</name>
    <name type="common">Mung bean</name>
    <name type="synonym">Phaseolus aureus</name>
    <dbReference type="NCBI Taxonomy" id="3916"/>
    <lineage>
        <taxon>Eukaryota</taxon>
        <taxon>Viridiplantae</taxon>
        <taxon>Streptophyta</taxon>
        <taxon>Embryophyta</taxon>
        <taxon>Tracheophyta</taxon>
        <taxon>Spermatophyta</taxon>
        <taxon>Magnoliopsida</taxon>
        <taxon>eudicotyledons</taxon>
        <taxon>Gunneridae</taxon>
        <taxon>Pentapetalae</taxon>
        <taxon>rosids</taxon>
        <taxon>fabids</taxon>
        <taxon>Fabales</taxon>
        <taxon>Fabaceae</taxon>
        <taxon>Papilionoideae</taxon>
        <taxon>50 kb inversion clade</taxon>
        <taxon>NPAAA clade</taxon>
        <taxon>indigoferoid/millettioid clade</taxon>
        <taxon>Phaseoleae</taxon>
        <taxon>Vigna</taxon>
    </lineage>
</organism>
<dbReference type="GeneID" id="106778893"/>
<evidence type="ECO:0000313" key="3">
    <source>
        <dbReference type="RefSeq" id="XP_014522379.1"/>
    </source>
</evidence>
<dbReference type="PANTHER" id="PTHR33698">
    <property type="entry name" value="NUCLEAR TRANSPORT FACTOR 2 (NTF2)-LIKE PROTEIN"/>
    <property type="match status" value="1"/>
</dbReference>
<dbReference type="Proteomes" id="UP000087766">
    <property type="component" value="Unplaced"/>
</dbReference>
<name>A0A1S3VWE7_VIGRR</name>
<accession>A0A1S3VWE7</accession>
<dbReference type="InterPro" id="IPR032710">
    <property type="entry name" value="NTF2-like_dom_sf"/>
</dbReference>
<dbReference type="Pfam" id="PF12680">
    <property type="entry name" value="SnoaL_2"/>
    <property type="match status" value="1"/>
</dbReference>
<dbReference type="Gene3D" id="3.10.450.50">
    <property type="match status" value="1"/>
</dbReference>
<proteinExistence type="predicted"/>
<dbReference type="InterPro" id="IPR037401">
    <property type="entry name" value="SnoaL-like"/>
</dbReference>
<dbReference type="PANTHER" id="PTHR33698:SF5">
    <property type="entry name" value="NTF2-LIKE DOMAIN-CONTAINING PROTEIN-RELATED"/>
    <property type="match status" value="1"/>
</dbReference>
<dbReference type="SUPFAM" id="SSF54427">
    <property type="entry name" value="NTF2-like"/>
    <property type="match status" value="1"/>
</dbReference>
<evidence type="ECO:0000313" key="2">
    <source>
        <dbReference type="Proteomes" id="UP000087766"/>
    </source>
</evidence>
<feature type="domain" description="SnoaL-like" evidence="1">
    <location>
        <begin position="87"/>
        <end position="198"/>
    </location>
</feature>
<dbReference type="AlphaFoldDB" id="A0A1S3VWE7"/>
<dbReference type="KEGG" id="vra:106778893"/>
<evidence type="ECO:0000259" key="1">
    <source>
        <dbReference type="Pfam" id="PF12680"/>
    </source>
</evidence>
<reference evidence="3" key="1">
    <citation type="submission" date="2025-08" db="UniProtKB">
        <authorList>
            <consortium name="RefSeq"/>
        </authorList>
    </citation>
    <scope>IDENTIFICATION</scope>
    <source>
        <tissue evidence="3">Leaf</tissue>
    </source>
</reference>
<keyword evidence="2" id="KW-1185">Reference proteome</keyword>
<dbReference type="RefSeq" id="XP_014522379.1">
    <property type="nucleotide sequence ID" value="XM_014666893.2"/>
</dbReference>
<sequence>MASLPQMSATLGTCISWKIKMSDARPCIAQIHKKKKNSCLKGALFPLTLVEEKKPKIGLRKERSEKWKVGVGESGELVARSVIESIVKDFHRALNDKNMEELQQLISDDCEYQDYLFYSPYKGQENVIKFLENVMEAMGPNIKIAVRDINVEDVDVKHTKEAKLMATLFWHLEWGKDKKKLPFSKGCRFFWFEEVEGRLVISKITGLEELPIKPGELVLNALKAISSFLDSYPPMASALLNYPAFRDD</sequence>
<dbReference type="OrthoDB" id="1886670at2759"/>
<gene>
    <name evidence="3" type="primary">LOC106778893</name>
</gene>